<dbReference type="STRING" id="1908236.BEN48_00365"/>
<keyword evidence="9" id="KW-1185">Reference proteome</keyword>
<evidence type="ECO:0000256" key="2">
    <source>
        <dbReference type="ARBA" id="ARBA00006679"/>
    </source>
</evidence>
<feature type="transmembrane region" description="Helical" evidence="7">
    <location>
        <begin position="111"/>
        <end position="131"/>
    </location>
</feature>
<proteinExistence type="inferred from homology"/>
<dbReference type="EMBL" id="MDZC01000046">
    <property type="protein sequence ID" value="OGX86856.1"/>
    <property type="molecule type" value="Genomic_DNA"/>
</dbReference>
<dbReference type="RefSeq" id="WP_070733473.1">
    <property type="nucleotide sequence ID" value="NZ_MDZC01000046.1"/>
</dbReference>
<dbReference type="Pfam" id="PF07681">
    <property type="entry name" value="DoxX"/>
    <property type="match status" value="1"/>
</dbReference>
<feature type="transmembrane region" description="Helical" evidence="7">
    <location>
        <begin position="12"/>
        <end position="30"/>
    </location>
</feature>
<dbReference type="Proteomes" id="UP000177791">
    <property type="component" value="Unassembled WGS sequence"/>
</dbReference>
<name>A0A1G1T7L3_9BACT</name>
<comment type="similarity">
    <text evidence="2">Belongs to the DoxX family.</text>
</comment>
<accession>A0A1G1T7L3</accession>
<evidence type="ECO:0000313" key="8">
    <source>
        <dbReference type="EMBL" id="OGX86856.1"/>
    </source>
</evidence>
<feature type="transmembrane region" description="Helical" evidence="7">
    <location>
        <begin position="78"/>
        <end position="99"/>
    </location>
</feature>
<evidence type="ECO:0000256" key="6">
    <source>
        <dbReference type="ARBA" id="ARBA00023136"/>
    </source>
</evidence>
<keyword evidence="6 7" id="KW-0472">Membrane</keyword>
<comment type="caution">
    <text evidence="8">The sequence shown here is derived from an EMBL/GenBank/DDBJ whole genome shotgun (WGS) entry which is preliminary data.</text>
</comment>
<sequence length="141" mass="14954">MNLTNRYRFHDLGLLLLRVGLGVMFMVHGFPKLAGGPEAWAGLGGVMGKVGLGFAPTFWGFMAAIAEFGGGLLLAVGLWFRAACVVLLLTMVMATVMHVSKGDGFGGYSHALESAFVFLGLLFAGPGKYSLDARLSGNRLR</sequence>
<dbReference type="InterPro" id="IPR032808">
    <property type="entry name" value="DoxX"/>
</dbReference>
<protein>
    <submittedName>
        <fullName evidence="8">DoxX family protein</fullName>
    </submittedName>
</protein>
<keyword evidence="4 7" id="KW-0812">Transmembrane</keyword>
<keyword evidence="3" id="KW-1003">Cell membrane</keyword>
<dbReference type="PANTHER" id="PTHR33452">
    <property type="entry name" value="OXIDOREDUCTASE CATD-RELATED"/>
    <property type="match status" value="1"/>
</dbReference>
<dbReference type="PANTHER" id="PTHR33452:SF1">
    <property type="entry name" value="INNER MEMBRANE PROTEIN YPHA-RELATED"/>
    <property type="match status" value="1"/>
</dbReference>
<evidence type="ECO:0000313" key="9">
    <source>
        <dbReference type="Proteomes" id="UP000177791"/>
    </source>
</evidence>
<evidence type="ECO:0000256" key="5">
    <source>
        <dbReference type="ARBA" id="ARBA00022989"/>
    </source>
</evidence>
<comment type="subcellular location">
    <subcellularLocation>
        <location evidence="1">Cell membrane</location>
        <topology evidence="1">Multi-pass membrane protein</topology>
    </subcellularLocation>
</comment>
<evidence type="ECO:0000256" key="1">
    <source>
        <dbReference type="ARBA" id="ARBA00004651"/>
    </source>
</evidence>
<dbReference type="InterPro" id="IPR051907">
    <property type="entry name" value="DoxX-like_oxidoreductase"/>
</dbReference>
<feature type="transmembrane region" description="Helical" evidence="7">
    <location>
        <begin position="50"/>
        <end position="66"/>
    </location>
</feature>
<dbReference type="AlphaFoldDB" id="A0A1G1T7L3"/>
<gene>
    <name evidence="8" type="ORF">BEN48_00365</name>
</gene>
<keyword evidence="5 7" id="KW-1133">Transmembrane helix</keyword>
<evidence type="ECO:0000256" key="3">
    <source>
        <dbReference type="ARBA" id="ARBA00022475"/>
    </source>
</evidence>
<reference evidence="8 9" key="1">
    <citation type="submission" date="2016-08" db="EMBL/GenBank/DDBJ databases">
        <title>Hymenobacter coccineus sp. nov., Hymenobacter lapidarius sp. nov. and Hymenobacter glacialis sp. nov., isolated from Antarctic soil.</title>
        <authorList>
            <person name="Sedlacek I."/>
            <person name="Kralova S."/>
            <person name="Kyrova K."/>
            <person name="Maslanova I."/>
            <person name="Stankova E."/>
            <person name="Vrbovska V."/>
            <person name="Nemec M."/>
            <person name="Bartak M."/>
            <person name="Svec P."/>
            <person name="Busse H.-J."/>
            <person name="Pantucek R."/>
        </authorList>
    </citation>
    <scope>NUCLEOTIDE SEQUENCE [LARGE SCALE GENOMIC DNA]</scope>
    <source>
        <strain evidence="8 9">CCM 8648</strain>
    </source>
</reference>
<organism evidence="8 9">
    <name type="scientific">Hymenobacter glacialis</name>
    <dbReference type="NCBI Taxonomy" id="1908236"/>
    <lineage>
        <taxon>Bacteria</taxon>
        <taxon>Pseudomonadati</taxon>
        <taxon>Bacteroidota</taxon>
        <taxon>Cytophagia</taxon>
        <taxon>Cytophagales</taxon>
        <taxon>Hymenobacteraceae</taxon>
        <taxon>Hymenobacter</taxon>
    </lineage>
</organism>
<evidence type="ECO:0000256" key="7">
    <source>
        <dbReference type="SAM" id="Phobius"/>
    </source>
</evidence>
<dbReference type="GO" id="GO:0005886">
    <property type="term" value="C:plasma membrane"/>
    <property type="evidence" value="ECO:0007669"/>
    <property type="project" value="UniProtKB-SubCell"/>
</dbReference>
<evidence type="ECO:0000256" key="4">
    <source>
        <dbReference type="ARBA" id="ARBA00022692"/>
    </source>
</evidence>
<dbReference type="OrthoDB" id="9813193at2"/>